<keyword evidence="1" id="KW-0732">Signal</keyword>
<evidence type="ECO:0000313" key="3">
    <source>
        <dbReference type="Proteomes" id="UP000012040"/>
    </source>
</evidence>
<dbReference type="OrthoDB" id="9785345at2"/>
<sequence length="426" mass="47925">MLKKYKSAALLFISIQALSVFSFAAEMPFYHVTTEASVLRDARLENPINIPEGSKVSIQSHYLRDKLGTASPTQDQIQRLLLNPGEASRGRISTRRFYHTGSRTPRYDYFFPVTITLPSGEVKVGAMALQYYNRSGQLEIKRTDGADPSRFQSAEITQQIRSLVDDNKPAETEASVCTNCDSSRGVEQVRDLQVVADRAQADASERTSTNLWQRYQTFAREFASSHRVTRANAGQMKRTFVRSLISRFGAAEAGIIMTALTGYAEAPHRNSNNAQMAEIAAVIKVIENRASSKFSRRSRTLRDIGVSVDADARLTNVLADWQFSVWNDRDQNLVRILSYHPERADSLTRRKMQLAFESQQLMKTNRITFSGAMNSPTLRHYHANYVNPSWRRAGQQVRSAIVNVNGTAVNLAQQSGSRHIFYTGVR</sequence>
<dbReference type="PATRIC" id="fig|1184267.3.peg.1211"/>
<dbReference type="KEGG" id="bex:A11Q_1196"/>
<evidence type="ECO:0000313" key="2">
    <source>
        <dbReference type="EMBL" id="AGH95412.1"/>
    </source>
</evidence>
<organism evidence="2 3">
    <name type="scientific">Pseudobdellovibrio exovorus JSS</name>
    <dbReference type="NCBI Taxonomy" id="1184267"/>
    <lineage>
        <taxon>Bacteria</taxon>
        <taxon>Pseudomonadati</taxon>
        <taxon>Bdellovibrionota</taxon>
        <taxon>Bdellovibrionia</taxon>
        <taxon>Bdellovibrionales</taxon>
        <taxon>Pseudobdellovibrionaceae</taxon>
        <taxon>Pseudobdellovibrio</taxon>
    </lineage>
</organism>
<gene>
    <name evidence="2" type="ORF">A11Q_1196</name>
</gene>
<dbReference type="STRING" id="1184267.A11Q_1196"/>
<dbReference type="RefSeq" id="WP_015469902.1">
    <property type="nucleotide sequence ID" value="NC_020813.1"/>
</dbReference>
<feature type="signal peptide" evidence="1">
    <location>
        <begin position="1"/>
        <end position="24"/>
    </location>
</feature>
<reference evidence="2 3" key="1">
    <citation type="journal article" date="2013" name="ISME J.">
        <title>By their genes ye shall know them: genomic signatures of predatory bacteria.</title>
        <authorList>
            <person name="Pasternak Z."/>
            <person name="Pietrokovski S."/>
            <person name="Rotem O."/>
            <person name="Gophna U."/>
            <person name="Lurie-Weinberger M.N."/>
            <person name="Jurkevitch E."/>
        </authorList>
    </citation>
    <scope>NUCLEOTIDE SEQUENCE [LARGE SCALE GENOMIC DNA]</scope>
    <source>
        <strain evidence="2 3">JSS</strain>
    </source>
</reference>
<accession>M4V7N7</accession>
<keyword evidence="3" id="KW-1185">Reference proteome</keyword>
<feature type="chain" id="PRO_5004060021" evidence="1">
    <location>
        <begin position="25"/>
        <end position="426"/>
    </location>
</feature>
<dbReference type="AlphaFoldDB" id="M4V7N7"/>
<dbReference type="Proteomes" id="UP000012040">
    <property type="component" value="Chromosome"/>
</dbReference>
<evidence type="ECO:0000256" key="1">
    <source>
        <dbReference type="SAM" id="SignalP"/>
    </source>
</evidence>
<dbReference type="HOGENOM" id="CLU_643514_0_0_7"/>
<name>M4V7N7_9BACT</name>
<proteinExistence type="predicted"/>
<protein>
    <submittedName>
        <fullName evidence="2">Uncharacterized protein</fullName>
    </submittedName>
</protein>
<dbReference type="EMBL" id="CP003537">
    <property type="protein sequence ID" value="AGH95412.1"/>
    <property type="molecule type" value="Genomic_DNA"/>
</dbReference>